<evidence type="ECO:0000313" key="2">
    <source>
        <dbReference type="EMBL" id="SHI07026.1"/>
    </source>
</evidence>
<feature type="domain" description="Contractile injection system tube protein N-terminal" evidence="1">
    <location>
        <begin position="3"/>
        <end position="157"/>
    </location>
</feature>
<evidence type="ECO:0000313" key="3">
    <source>
        <dbReference type="Proteomes" id="UP000184608"/>
    </source>
</evidence>
<sequence length="221" mass="24764">MVDKLKISSIAESGNASATFQALLNPESLSHEVGITYTDDPCKNQQTQGNNGKKVELSGYESETLKFDILMDATGVVEQKKAKSIGDQLKSLKKVTYDYSGKQHEPNKVKIFWGTLTFQGRLSSMSVSYTLFDTSGTPLRAKVNLSFKGYLSEEEREAQAKKSSPDLTHLVEFKAGDTLPQLCEKIYRDSRYYPDVARVNKLASVRHIRPGTRLYFPPLVR</sequence>
<dbReference type="STRING" id="1216006.VA7868_01493"/>
<evidence type="ECO:0000259" key="1">
    <source>
        <dbReference type="Pfam" id="PF19266"/>
    </source>
</evidence>
<keyword evidence="3" id="KW-1185">Reference proteome</keyword>
<dbReference type="Proteomes" id="UP000184608">
    <property type="component" value="Unassembled WGS sequence"/>
</dbReference>
<protein>
    <recommendedName>
        <fullName evidence="1">Contractile injection system tube protein N-terminal domain-containing protein</fullName>
    </recommendedName>
</protein>
<dbReference type="EMBL" id="FQXZ01000014">
    <property type="protein sequence ID" value="SHI07026.1"/>
    <property type="molecule type" value="Genomic_DNA"/>
</dbReference>
<dbReference type="Pfam" id="PF19266">
    <property type="entry name" value="CIS_tube"/>
    <property type="match status" value="1"/>
</dbReference>
<name>A0A1M5Y4W5_9VIBR</name>
<accession>A0A1M5Y4W5</accession>
<dbReference type="AlphaFoldDB" id="A0A1M5Y4W5"/>
<proteinExistence type="predicted"/>
<dbReference type="InterPro" id="IPR045361">
    <property type="entry name" value="CIS_tube_prot_N"/>
</dbReference>
<organism evidence="2 3">
    <name type="scientific">Vibrio aerogenes CECT 7868</name>
    <dbReference type="NCBI Taxonomy" id="1216006"/>
    <lineage>
        <taxon>Bacteria</taxon>
        <taxon>Pseudomonadati</taxon>
        <taxon>Pseudomonadota</taxon>
        <taxon>Gammaproteobacteria</taxon>
        <taxon>Vibrionales</taxon>
        <taxon>Vibrionaceae</taxon>
        <taxon>Vibrio</taxon>
    </lineage>
</organism>
<gene>
    <name evidence="2" type="ORF">VA7868_01493</name>
</gene>
<dbReference type="OrthoDB" id="9815939at2"/>
<reference evidence="2 3" key="1">
    <citation type="submission" date="2016-11" db="EMBL/GenBank/DDBJ databases">
        <authorList>
            <person name="Jaros S."/>
            <person name="Januszkiewicz K."/>
            <person name="Wedrychowicz H."/>
        </authorList>
    </citation>
    <scope>NUCLEOTIDE SEQUENCE [LARGE SCALE GENOMIC DNA]</scope>
    <source>
        <strain evidence="2 3">CECT 7868</strain>
    </source>
</reference>
<dbReference type="RefSeq" id="WP_073603224.1">
    <property type="nucleotide sequence ID" value="NZ_FQXZ01000014.1"/>
</dbReference>